<comment type="caution">
    <text evidence="3">The sequence shown here is derived from an EMBL/GenBank/DDBJ whole genome shotgun (WGS) entry which is preliminary data.</text>
</comment>
<reference evidence="3 4" key="1">
    <citation type="journal article" date="2020" name="Front. Microbiol.">
        <title>Genetic Organization of the aprX-lipA2 Operon Affects the Proteolytic Potential of Pseudomonas Species in Milk.</title>
        <authorList>
            <person name="Maier C."/>
            <person name="Huptas C."/>
            <person name="von Neubeck M."/>
            <person name="Scherer S."/>
            <person name="Wenning M."/>
            <person name="Lucking G."/>
        </authorList>
    </citation>
    <scope>NUCLEOTIDE SEQUENCE [LARGE SCALE GENOMIC DNA]</scope>
    <source>
        <strain evidence="3 4">G4779</strain>
    </source>
</reference>
<dbReference type="GO" id="GO:0009404">
    <property type="term" value="P:toxin metabolic process"/>
    <property type="evidence" value="ECO:0007669"/>
    <property type="project" value="UniProtKB-UniRule"/>
</dbReference>
<dbReference type="GO" id="GO:0016746">
    <property type="term" value="F:acyltransferase activity"/>
    <property type="evidence" value="ECO:0007669"/>
    <property type="project" value="UniProtKB-UniRule"/>
</dbReference>
<comment type="subcellular location">
    <subcellularLocation>
        <location evidence="2">Cytoplasm</location>
    </subcellularLocation>
</comment>
<keyword evidence="2" id="KW-0204">Cytolysis</keyword>
<dbReference type="EC" id="2.3.1.-" evidence="2"/>
<dbReference type="GO" id="GO:0005737">
    <property type="term" value="C:cytoplasm"/>
    <property type="evidence" value="ECO:0007669"/>
    <property type="project" value="UniProtKB-SubCell"/>
</dbReference>
<dbReference type="GO" id="GO:0031640">
    <property type="term" value="P:killing of cells of another organism"/>
    <property type="evidence" value="ECO:0007669"/>
    <property type="project" value="UniProtKB-KW"/>
</dbReference>
<keyword evidence="2" id="KW-0963">Cytoplasm</keyword>
<organism evidence="3 4">
    <name type="scientific">Pseudomonas gessardii</name>
    <dbReference type="NCBI Taxonomy" id="78544"/>
    <lineage>
        <taxon>Bacteria</taxon>
        <taxon>Pseudomonadati</taxon>
        <taxon>Pseudomonadota</taxon>
        <taxon>Gammaproteobacteria</taxon>
        <taxon>Pseudomonadales</taxon>
        <taxon>Pseudomonadaceae</taxon>
        <taxon>Pseudomonas</taxon>
    </lineage>
</organism>
<dbReference type="RefSeq" id="WP_076961933.1">
    <property type="nucleotide sequence ID" value="NZ_CBCRYT010000016.1"/>
</dbReference>
<evidence type="ECO:0000256" key="2">
    <source>
        <dbReference type="RuleBase" id="RU368102"/>
    </source>
</evidence>
<name>A0A7Y1MV11_9PSED</name>
<evidence type="ECO:0000256" key="1">
    <source>
        <dbReference type="ARBA" id="ARBA00005686"/>
    </source>
</evidence>
<dbReference type="InterPro" id="IPR003996">
    <property type="entry name" value="RTX_toxin-activating_protC_bac"/>
</dbReference>
<dbReference type="AlphaFoldDB" id="A0A7Y1MV11"/>
<dbReference type="Proteomes" id="UP000542111">
    <property type="component" value="Unassembled WGS sequence"/>
</dbReference>
<dbReference type="OrthoDB" id="5871869at2"/>
<keyword evidence="2 3" id="KW-0808">Transferase</keyword>
<protein>
    <recommendedName>
        <fullName evidence="2">RTX toxin-activating lysine-acyltransferase</fullName>
        <ecNumber evidence="2">2.3.1.-</ecNumber>
    </recommendedName>
</protein>
<accession>A0A7Y1MV11</accession>
<sequence length="160" mass="18389">MNVYVKHHQNPERTYEPYEKLGMAVRCMLYNKNYSTYSVACLQKWTEFAIQHGQIYFLYSNSGLPLAYMTWATLAVDTQERLLYDPAFTLHPSEWNEKGDIWILDFCCKPGYGSVAARKMLAAAPWGLGSAKWLSRKNRVFQSERISIGKGECNVGIQTD</sequence>
<dbReference type="Pfam" id="PF02794">
    <property type="entry name" value="HlyC"/>
    <property type="match status" value="1"/>
</dbReference>
<keyword evidence="2 3" id="KW-0012">Acyltransferase</keyword>
<dbReference type="EMBL" id="JAAQYP010000072">
    <property type="protein sequence ID" value="NNA98892.1"/>
    <property type="molecule type" value="Genomic_DNA"/>
</dbReference>
<evidence type="ECO:0000313" key="3">
    <source>
        <dbReference type="EMBL" id="NNA98892.1"/>
    </source>
</evidence>
<gene>
    <name evidence="3" type="ORF">HBO33_27430</name>
</gene>
<evidence type="ECO:0000313" key="4">
    <source>
        <dbReference type="Proteomes" id="UP000542111"/>
    </source>
</evidence>
<proteinExistence type="inferred from homology"/>
<comment type="similarity">
    <text evidence="1 2">Belongs to the RTX toxin acyltransferase family.</text>
</comment>
<comment type="function">
    <text evidence="2">Involved in fatty acylation of protoxin at internal lysine residues, thereby converting it to the active toxin.</text>
</comment>
<dbReference type="GeneID" id="70104102"/>